<feature type="compositionally biased region" description="Basic and acidic residues" evidence="1">
    <location>
        <begin position="78"/>
        <end position="92"/>
    </location>
</feature>
<name>A0A4Y2BFG4_ARAVE</name>
<evidence type="ECO:0000313" key="2">
    <source>
        <dbReference type="EMBL" id="GBL89874.1"/>
    </source>
</evidence>
<dbReference type="Proteomes" id="UP000499080">
    <property type="component" value="Unassembled WGS sequence"/>
</dbReference>
<sequence>MTNSNLVDPMPWQLEAVFINPVAVFRRGVGGLKAYSTCIAMLSRQQFMTLGREMLLPGQVAIREDSKEEEITEEEDAINEKDGISEEGKSQE</sequence>
<evidence type="ECO:0000313" key="3">
    <source>
        <dbReference type="Proteomes" id="UP000499080"/>
    </source>
</evidence>
<evidence type="ECO:0000256" key="1">
    <source>
        <dbReference type="SAM" id="MobiDB-lite"/>
    </source>
</evidence>
<proteinExistence type="predicted"/>
<keyword evidence="3" id="KW-1185">Reference proteome</keyword>
<feature type="region of interest" description="Disordered" evidence="1">
    <location>
        <begin position="65"/>
        <end position="92"/>
    </location>
</feature>
<dbReference type="AlphaFoldDB" id="A0A4Y2BFG4"/>
<feature type="compositionally biased region" description="Acidic residues" evidence="1">
    <location>
        <begin position="67"/>
        <end position="77"/>
    </location>
</feature>
<reference evidence="2 3" key="1">
    <citation type="journal article" date="2019" name="Sci. Rep.">
        <title>Orb-weaving spider Araneus ventricosus genome elucidates the spidroin gene catalogue.</title>
        <authorList>
            <person name="Kono N."/>
            <person name="Nakamura H."/>
            <person name="Ohtoshi R."/>
            <person name="Moran D.A.P."/>
            <person name="Shinohara A."/>
            <person name="Yoshida Y."/>
            <person name="Fujiwara M."/>
            <person name="Mori M."/>
            <person name="Tomita M."/>
            <person name="Arakawa K."/>
        </authorList>
    </citation>
    <scope>NUCLEOTIDE SEQUENCE [LARGE SCALE GENOMIC DNA]</scope>
</reference>
<protein>
    <submittedName>
        <fullName evidence="2">Uncharacterized protein</fullName>
    </submittedName>
</protein>
<dbReference type="EMBL" id="BGPR01000067">
    <property type="protein sequence ID" value="GBL89874.1"/>
    <property type="molecule type" value="Genomic_DNA"/>
</dbReference>
<gene>
    <name evidence="2" type="ORF">AVEN_179640_1</name>
</gene>
<organism evidence="2 3">
    <name type="scientific">Araneus ventricosus</name>
    <name type="common">Orbweaver spider</name>
    <name type="synonym">Epeira ventricosa</name>
    <dbReference type="NCBI Taxonomy" id="182803"/>
    <lineage>
        <taxon>Eukaryota</taxon>
        <taxon>Metazoa</taxon>
        <taxon>Ecdysozoa</taxon>
        <taxon>Arthropoda</taxon>
        <taxon>Chelicerata</taxon>
        <taxon>Arachnida</taxon>
        <taxon>Araneae</taxon>
        <taxon>Araneomorphae</taxon>
        <taxon>Entelegynae</taxon>
        <taxon>Araneoidea</taxon>
        <taxon>Araneidae</taxon>
        <taxon>Araneus</taxon>
    </lineage>
</organism>
<accession>A0A4Y2BFG4</accession>
<comment type="caution">
    <text evidence="2">The sequence shown here is derived from an EMBL/GenBank/DDBJ whole genome shotgun (WGS) entry which is preliminary data.</text>
</comment>